<reference evidence="5" key="1">
    <citation type="journal article" date="2021" name="G3 (Bethesda)">
        <title>Genome and transcriptome analysis of the beet armyworm Spodoptera exigua reveals targets for pest control. .</title>
        <authorList>
            <person name="Simon S."/>
            <person name="Breeschoten T."/>
            <person name="Jansen H.J."/>
            <person name="Dirks R.P."/>
            <person name="Schranz M.E."/>
            <person name="Ros V.I.D."/>
        </authorList>
    </citation>
    <scope>NUCLEOTIDE SEQUENCE</scope>
    <source>
        <strain evidence="5">TB_SE_WUR_2020</strain>
    </source>
</reference>
<sequence>MSTLLVAWIKADTKAILAIHEHVITNNARLSVTHNDYNTWTLNIRGVKREDRGQYMCQVNTDPMKMQTAFLEVVIPPDIIYEETSGDMMVPEGGSAKLVCKARGYPPPKIVWRREDGGDIISRGGPQGKTKGMIIIFRKTSIICILFMC</sequence>
<gene>
    <name evidence="5" type="ORF">HF086_014876</name>
</gene>
<dbReference type="InterPro" id="IPR036179">
    <property type="entry name" value="Ig-like_dom_sf"/>
</dbReference>
<dbReference type="AlphaFoldDB" id="A0A922SHL7"/>
<dbReference type="Pfam" id="PF07679">
    <property type="entry name" value="I-set"/>
    <property type="match status" value="1"/>
</dbReference>
<feature type="domain" description="Ig-like" evidence="4">
    <location>
        <begin position="77"/>
        <end position="149"/>
    </location>
</feature>
<keyword evidence="3" id="KW-0393">Immunoglobulin domain</keyword>
<dbReference type="InterPro" id="IPR051170">
    <property type="entry name" value="Neural/epithelial_adhesion"/>
</dbReference>
<evidence type="ECO:0000313" key="6">
    <source>
        <dbReference type="Proteomes" id="UP000814243"/>
    </source>
</evidence>
<accession>A0A922SHL7</accession>
<dbReference type="EMBL" id="JACEFF010000418">
    <property type="protein sequence ID" value="KAH9638015.1"/>
    <property type="molecule type" value="Genomic_DNA"/>
</dbReference>
<proteinExistence type="predicted"/>
<keyword evidence="2" id="KW-1015">Disulfide bond</keyword>
<dbReference type="PANTHER" id="PTHR12231">
    <property type="entry name" value="CTX-RELATED TYPE I TRANSMEMBRANE PROTEIN"/>
    <property type="match status" value="1"/>
</dbReference>
<evidence type="ECO:0000259" key="4">
    <source>
        <dbReference type="PROSITE" id="PS50835"/>
    </source>
</evidence>
<dbReference type="InterPro" id="IPR007110">
    <property type="entry name" value="Ig-like_dom"/>
</dbReference>
<evidence type="ECO:0000256" key="3">
    <source>
        <dbReference type="ARBA" id="ARBA00023319"/>
    </source>
</evidence>
<dbReference type="GO" id="GO:0043005">
    <property type="term" value="C:neuron projection"/>
    <property type="evidence" value="ECO:0007669"/>
    <property type="project" value="TreeGrafter"/>
</dbReference>
<feature type="domain" description="Ig-like" evidence="4">
    <location>
        <begin position="1"/>
        <end position="67"/>
    </location>
</feature>
<evidence type="ECO:0000256" key="1">
    <source>
        <dbReference type="ARBA" id="ARBA00022737"/>
    </source>
</evidence>
<dbReference type="Gene3D" id="2.60.40.10">
    <property type="entry name" value="Immunoglobulins"/>
    <property type="match status" value="2"/>
</dbReference>
<dbReference type="PANTHER" id="PTHR12231:SF87">
    <property type="entry name" value="DPR-INTERACTING PROTEIN BETA, ISOFORM C"/>
    <property type="match status" value="1"/>
</dbReference>
<dbReference type="InterPro" id="IPR013783">
    <property type="entry name" value="Ig-like_fold"/>
</dbReference>
<organism evidence="5 6">
    <name type="scientific">Spodoptera exigua</name>
    <name type="common">Beet armyworm</name>
    <name type="synonym">Noctua fulgens</name>
    <dbReference type="NCBI Taxonomy" id="7107"/>
    <lineage>
        <taxon>Eukaryota</taxon>
        <taxon>Metazoa</taxon>
        <taxon>Ecdysozoa</taxon>
        <taxon>Arthropoda</taxon>
        <taxon>Hexapoda</taxon>
        <taxon>Insecta</taxon>
        <taxon>Pterygota</taxon>
        <taxon>Neoptera</taxon>
        <taxon>Endopterygota</taxon>
        <taxon>Lepidoptera</taxon>
        <taxon>Glossata</taxon>
        <taxon>Ditrysia</taxon>
        <taxon>Noctuoidea</taxon>
        <taxon>Noctuidae</taxon>
        <taxon>Amphipyrinae</taxon>
        <taxon>Spodoptera</taxon>
    </lineage>
</organism>
<dbReference type="SUPFAM" id="SSF48726">
    <property type="entry name" value="Immunoglobulin"/>
    <property type="match status" value="1"/>
</dbReference>
<protein>
    <recommendedName>
        <fullName evidence="4">Ig-like domain-containing protein</fullName>
    </recommendedName>
</protein>
<dbReference type="Pfam" id="PF13927">
    <property type="entry name" value="Ig_3"/>
    <property type="match status" value="1"/>
</dbReference>
<keyword evidence="1" id="KW-0677">Repeat</keyword>
<dbReference type="PROSITE" id="PS50835">
    <property type="entry name" value="IG_LIKE"/>
    <property type="match status" value="2"/>
</dbReference>
<comment type="caution">
    <text evidence="5">The sequence shown here is derived from an EMBL/GenBank/DDBJ whole genome shotgun (WGS) entry which is preliminary data.</text>
</comment>
<dbReference type="InterPro" id="IPR013098">
    <property type="entry name" value="Ig_I-set"/>
</dbReference>
<name>A0A922SHL7_SPOEX</name>
<dbReference type="Proteomes" id="UP000814243">
    <property type="component" value="Unassembled WGS sequence"/>
</dbReference>
<evidence type="ECO:0000256" key="2">
    <source>
        <dbReference type="ARBA" id="ARBA00023157"/>
    </source>
</evidence>
<evidence type="ECO:0000313" key="5">
    <source>
        <dbReference type="EMBL" id="KAH9638015.1"/>
    </source>
</evidence>